<name>R7V263_CAPTE</name>
<dbReference type="HOGENOM" id="CLU_673080_0_0_1"/>
<evidence type="ECO:0000256" key="2">
    <source>
        <dbReference type="ARBA" id="ARBA00022771"/>
    </source>
</evidence>
<evidence type="ECO:0008006" key="10">
    <source>
        <dbReference type="Google" id="ProtNLM"/>
    </source>
</evidence>
<evidence type="ECO:0000313" key="7">
    <source>
        <dbReference type="EMBL" id="ELU12943.1"/>
    </source>
</evidence>
<dbReference type="Pfam" id="PF00855">
    <property type="entry name" value="PWWP"/>
    <property type="match status" value="1"/>
</dbReference>
<dbReference type="Gene3D" id="1.10.150.60">
    <property type="entry name" value="ARID DNA-binding domain"/>
    <property type="match status" value="1"/>
</dbReference>
<dbReference type="EnsemblMetazoa" id="CapteT198746">
    <property type="protein sequence ID" value="CapteP198746"/>
    <property type="gene ID" value="CapteG198746"/>
</dbReference>
<dbReference type="SUPFAM" id="SSF63748">
    <property type="entry name" value="Tudor/PWWP/MBT"/>
    <property type="match status" value="1"/>
</dbReference>
<dbReference type="SUPFAM" id="SSF46774">
    <property type="entry name" value="ARID-like"/>
    <property type="match status" value="1"/>
</dbReference>
<dbReference type="InterPro" id="IPR036431">
    <property type="entry name" value="ARID_dom_sf"/>
</dbReference>
<feature type="domain" description="ARID" evidence="5">
    <location>
        <begin position="259"/>
        <end position="350"/>
    </location>
</feature>
<dbReference type="EMBL" id="AMQN01000793">
    <property type="status" value="NOT_ANNOTATED_CDS"/>
    <property type="molecule type" value="Genomic_DNA"/>
</dbReference>
<dbReference type="SMART" id="SM00293">
    <property type="entry name" value="PWWP"/>
    <property type="match status" value="1"/>
</dbReference>
<dbReference type="Gene3D" id="3.30.40.100">
    <property type="match status" value="1"/>
</dbReference>
<organism evidence="7">
    <name type="scientific">Capitella teleta</name>
    <name type="common">Polychaete worm</name>
    <dbReference type="NCBI Taxonomy" id="283909"/>
    <lineage>
        <taxon>Eukaryota</taxon>
        <taxon>Metazoa</taxon>
        <taxon>Spiralia</taxon>
        <taxon>Lophotrochozoa</taxon>
        <taxon>Annelida</taxon>
        <taxon>Polychaeta</taxon>
        <taxon>Sedentaria</taxon>
        <taxon>Scolecida</taxon>
        <taxon>Capitellidae</taxon>
        <taxon>Capitella</taxon>
    </lineage>
</organism>
<dbReference type="GO" id="GO:0005634">
    <property type="term" value="C:nucleus"/>
    <property type="evidence" value="ECO:0007669"/>
    <property type="project" value="TreeGrafter"/>
</dbReference>
<gene>
    <name evidence="7" type="ORF">CAPTEDRAFT_198746</name>
</gene>
<evidence type="ECO:0000259" key="4">
    <source>
        <dbReference type="PROSITE" id="PS50812"/>
    </source>
</evidence>
<dbReference type="Proteomes" id="UP000014760">
    <property type="component" value="Unassembled WGS sequence"/>
</dbReference>
<dbReference type="STRING" id="283909.R7V263"/>
<evidence type="ECO:0000256" key="3">
    <source>
        <dbReference type="ARBA" id="ARBA00022833"/>
    </source>
</evidence>
<dbReference type="InterPro" id="IPR011124">
    <property type="entry name" value="Znf_CW"/>
</dbReference>
<dbReference type="EMBL" id="KB295623">
    <property type="protein sequence ID" value="ELU12943.1"/>
    <property type="molecule type" value="Genomic_DNA"/>
</dbReference>
<dbReference type="GO" id="GO:0008270">
    <property type="term" value="F:zinc ion binding"/>
    <property type="evidence" value="ECO:0007669"/>
    <property type="project" value="UniProtKB-KW"/>
</dbReference>
<evidence type="ECO:0000259" key="6">
    <source>
        <dbReference type="PROSITE" id="PS51050"/>
    </source>
</evidence>
<feature type="domain" description="CW-type" evidence="6">
    <location>
        <begin position="7"/>
        <end position="62"/>
    </location>
</feature>
<keyword evidence="2" id="KW-0863">Zinc-finger</keyword>
<dbReference type="Pfam" id="PF07496">
    <property type="entry name" value="zf-CW"/>
    <property type="match status" value="1"/>
</dbReference>
<accession>R7V263</accession>
<dbReference type="PROSITE" id="PS51050">
    <property type="entry name" value="ZF_CW"/>
    <property type="match status" value="1"/>
</dbReference>
<dbReference type="PANTHER" id="PTHR15999">
    <property type="entry name" value="ZINC FINGER CW-TYPE PWWP DOMAIN PROTEIN 1"/>
    <property type="match status" value="1"/>
</dbReference>
<dbReference type="PROSITE" id="PS50812">
    <property type="entry name" value="PWWP"/>
    <property type="match status" value="1"/>
</dbReference>
<keyword evidence="9" id="KW-1185">Reference proteome</keyword>
<dbReference type="AlphaFoldDB" id="R7V263"/>
<protein>
    <recommendedName>
        <fullName evidence="10">CW-type domain-containing protein</fullName>
    </recommendedName>
</protein>
<evidence type="ECO:0000313" key="8">
    <source>
        <dbReference type="EnsemblMetazoa" id="CapteP198746"/>
    </source>
</evidence>
<keyword evidence="1" id="KW-0479">Metal-binding</keyword>
<evidence type="ECO:0000259" key="5">
    <source>
        <dbReference type="PROSITE" id="PS51011"/>
    </source>
</evidence>
<dbReference type="PANTHER" id="PTHR15999:SF6">
    <property type="entry name" value="ZINC FINGER CW-TYPE PWWP DOMAIN PROTEIN 2"/>
    <property type="match status" value="1"/>
</dbReference>
<dbReference type="CDD" id="cd16100">
    <property type="entry name" value="ARID"/>
    <property type="match status" value="1"/>
</dbReference>
<reference evidence="7 9" key="2">
    <citation type="journal article" date="2013" name="Nature">
        <title>Insights into bilaterian evolution from three spiralian genomes.</title>
        <authorList>
            <person name="Simakov O."/>
            <person name="Marletaz F."/>
            <person name="Cho S.J."/>
            <person name="Edsinger-Gonzales E."/>
            <person name="Havlak P."/>
            <person name="Hellsten U."/>
            <person name="Kuo D.H."/>
            <person name="Larsson T."/>
            <person name="Lv J."/>
            <person name="Arendt D."/>
            <person name="Savage R."/>
            <person name="Osoegawa K."/>
            <person name="de Jong P."/>
            <person name="Grimwood J."/>
            <person name="Chapman J.A."/>
            <person name="Shapiro H."/>
            <person name="Aerts A."/>
            <person name="Otillar R.P."/>
            <person name="Terry A.Y."/>
            <person name="Boore J.L."/>
            <person name="Grigoriev I.V."/>
            <person name="Lindberg D.R."/>
            <person name="Seaver E.C."/>
            <person name="Weisblat D.A."/>
            <person name="Putnam N.H."/>
            <person name="Rokhsar D.S."/>
        </authorList>
    </citation>
    <scope>NUCLEOTIDE SEQUENCE</scope>
    <source>
        <strain evidence="7 9">I ESC-2004</strain>
    </source>
</reference>
<sequence length="409" mass="47005">MSNSLKLVVNSAWVQCDNEHCQKWRRISKDIASKISTETPWVCSMNLDSKHNTCESPEETENDAEVSMLRRYRMRYVATTIKPGSIVLAKLSGFCRWPAIITKDPIEDGRSAFEDTSGEAFSYHVEFFGESHSHSWIPAHSVTSFNPETYKLSDETGQKNKFQKASTGIVHTNSVYLTGFFIEERSKGVAYALEEAKEWQKSSFAERLERIHFKYEDSQLKDPRWLRNEQEFNKQINGSAFLLNHSKEQKYQLDLQRYTSNRQSFMEDLEQFHAKRGLQLRVPVWQNILVNLYDLFLAVYDRGGYYKVCQNRAWRVIYREVTGVPQCSSCFAQTPKSLARSILPLNPGLSLNLCREADTSLAYENHSSAGGGVQEVPEAPILNYAISENGSEFHLLQELNQLETELTLF</sequence>
<reference evidence="8" key="3">
    <citation type="submission" date="2015-06" db="UniProtKB">
        <authorList>
            <consortium name="EnsemblMetazoa"/>
        </authorList>
    </citation>
    <scope>IDENTIFICATION</scope>
</reference>
<reference evidence="9" key="1">
    <citation type="submission" date="2012-12" db="EMBL/GenBank/DDBJ databases">
        <authorList>
            <person name="Hellsten U."/>
            <person name="Grimwood J."/>
            <person name="Chapman J.A."/>
            <person name="Shapiro H."/>
            <person name="Aerts A."/>
            <person name="Otillar R.P."/>
            <person name="Terry A.Y."/>
            <person name="Boore J.L."/>
            <person name="Simakov O."/>
            <person name="Marletaz F."/>
            <person name="Cho S.-J."/>
            <person name="Edsinger-Gonzales E."/>
            <person name="Havlak P."/>
            <person name="Kuo D.-H."/>
            <person name="Larsson T."/>
            <person name="Lv J."/>
            <person name="Arendt D."/>
            <person name="Savage R."/>
            <person name="Osoegawa K."/>
            <person name="de Jong P."/>
            <person name="Lindberg D.R."/>
            <person name="Seaver E.C."/>
            <person name="Weisblat D.A."/>
            <person name="Putnam N.H."/>
            <person name="Grigoriev I.V."/>
            <person name="Rokhsar D.S."/>
        </authorList>
    </citation>
    <scope>NUCLEOTIDE SEQUENCE</scope>
    <source>
        <strain evidence="9">I ESC-2004</strain>
    </source>
</reference>
<dbReference type="Pfam" id="PF01388">
    <property type="entry name" value="ARID"/>
    <property type="match status" value="1"/>
</dbReference>
<dbReference type="SMART" id="SM00501">
    <property type="entry name" value="BRIGHT"/>
    <property type="match status" value="1"/>
</dbReference>
<dbReference type="GO" id="GO:0003677">
    <property type="term" value="F:DNA binding"/>
    <property type="evidence" value="ECO:0007669"/>
    <property type="project" value="InterPro"/>
</dbReference>
<dbReference type="InterPro" id="IPR042778">
    <property type="entry name" value="ZCWPW1/ZCWPW2"/>
</dbReference>
<dbReference type="PROSITE" id="PS51011">
    <property type="entry name" value="ARID"/>
    <property type="match status" value="1"/>
</dbReference>
<evidence type="ECO:0000256" key="1">
    <source>
        <dbReference type="ARBA" id="ARBA00022723"/>
    </source>
</evidence>
<evidence type="ECO:0000313" key="9">
    <source>
        <dbReference type="Proteomes" id="UP000014760"/>
    </source>
</evidence>
<dbReference type="SMART" id="SM01014">
    <property type="entry name" value="ARID"/>
    <property type="match status" value="1"/>
</dbReference>
<dbReference type="InterPro" id="IPR001606">
    <property type="entry name" value="ARID_dom"/>
</dbReference>
<feature type="domain" description="PWWP" evidence="4">
    <location>
        <begin position="83"/>
        <end position="148"/>
    </location>
</feature>
<dbReference type="CDD" id="cd20146">
    <property type="entry name" value="PWWP_ZCWPW2"/>
    <property type="match status" value="1"/>
</dbReference>
<keyword evidence="3" id="KW-0862">Zinc</keyword>
<proteinExistence type="predicted"/>
<dbReference type="InterPro" id="IPR000313">
    <property type="entry name" value="PWWP_dom"/>
</dbReference>
<dbReference type="Gene3D" id="2.30.30.140">
    <property type="match status" value="1"/>
</dbReference>
<dbReference type="OrthoDB" id="757982at2759"/>